<dbReference type="InterPro" id="IPR029351">
    <property type="entry name" value="GAD_dom"/>
</dbReference>
<evidence type="ECO:0000256" key="3">
    <source>
        <dbReference type="ARBA" id="ARBA00022741"/>
    </source>
</evidence>
<reference evidence="9" key="1">
    <citation type="submission" date="2020-05" db="EMBL/GenBank/DDBJ databases">
        <authorList>
            <person name="Chiriac C."/>
            <person name="Salcher M."/>
            <person name="Ghai R."/>
            <person name="Kavagutti S V."/>
        </authorList>
    </citation>
    <scope>NUCLEOTIDE SEQUENCE</scope>
</reference>
<evidence type="ECO:0000256" key="4">
    <source>
        <dbReference type="ARBA" id="ARBA00022840"/>
    </source>
</evidence>
<dbReference type="GO" id="GO:0006422">
    <property type="term" value="P:aspartyl-tRNA aminoacylation"/>
    <property type="evidence" value="ECO:0007669"/>
    <property type="project" value="TreeGrafter"/>
</dbReference>
<dbReference type="InterPro" id="IPR047090">
    <property type="entry name" value="AspRS_core"/>
</dbReference>
<dbReference type="GO" id="GO:0005737">
    <property type="term" value="C:cytoplasm"/>
    <property type="evidence" value="ECO:0007669"/>
    <property type="project" value="InterPro"/>
</dbReference>
<dbReference type="HAMAP" id="MF_00044">
    <property type="entry name" value="Asp_tRNA_synth_type1"/>
    <property type="match status" value="1"/>
</dbReference>
<evidence type="ECO:0000256" key="2">
    <source>
        <dbReference type="ARBA" id="ARBA00022598"/>
    </source>
</evidence>
<keyword evidence="5" id="KW-0648">Protein biosynthesis</keyword>
<dbReference type="InterPro" id="IPR047089">
    <property type="entry name" value="Asp-tRNA-ligase_1_N"/>
</dbReference>
<dbReference type="InterPro" id="IPR012340">
    <property type="entry name" value="NA-bd_OB-fold"/>
</dbReference>
<dbReference type="SUPFAM" id="SSF50249">
    <property type="entry name" value="Nucleic acid-binding proteins"/>
    <property type="match status" value="1"/>
</dbReference>
<dbReference type="Pfam" id="PF02938">
    <property type="entry name" value="GAD"/>
    <property type="match status" value="1"/>
</dbReference>
<dbReference type="PANTHER" id="PTHR22594:SF5">
    <property type="entry name" value="ASPARTATE--TRNA LIGASE, MITOCHONDRIAL"/>
    <property type="match status" value="1"/>
</dbReference>
<dbReference type="CDD" id="cd00777">
    <property type="entry name" value="AspRS_core"/>
    <property type="match status" value="1"/>
</dbReference>
<dbReference type="GO" id="GO:0004815">
    <property type="term" value="F:aspartate-tRNA ligase activity"/>
    <property type="evidence" value="ECO:0007669"/>
    <property type="project" value="TreeGrafter"/>
</dbReference>
<dbReference type="GO" id="GO:0003676">
    <property type="term" value="F:nucleic acid binding"/>
    <property type="evidence" value="ECO:0007669"/>
    <property type="project" value="InterPro"/>
</dbReference>
<dbReference type="PANTHER" id="PTHR22594">
    <property type="entry name" value="ASPARTYL/LYSYL-TRNA SYNTHETASE"/>
    <property type="match status" value="1"/>
</dbReference>
<dbReference type="InterPro" id="IPR004364">
    <property type="entry name" value="Aa-tRNA-synt_II"/>
</dbReference>
<evidence type="ECO:0000256" key="7">
    <source>
        <dbReference type="SAM" id="MobiDB-lite"/>
    </source>
</evidence>
<dbReference type="GO" id="GO:0005524">
    <property type="term" value="F:ATP binding"/>
    <property type="evidence" value="ECO:0007669"/>
    <property type="project" value="UniProtKB-KW"/>
</dbReference>
<dbReference type="PROSITE" id="PS50862">
    <property type="entry name" value="AA_TRNA_LIGASE_II"/>
    <property type="match status" value="1"/>
</dbReference>
<sequence>MQAPQPNRYRDSWCGELGPDDVGRQTRVAGWVHRRRDHGGLIFIDLRDRSGILQIVFHPERGAELFALAEQLRPEHVVSVSGALLARGAENVNPEMATGAVELEVSEGESLASSHTPPFAIDEDGPVDETTRLRYRWLDLRRAGMQQTMITRALITQTLRDQLVARDFLEIETPILTKSTPEGARDFLVPSRMNPGNWYALPQSPQLFKQLLMMAGYERYFQIARCFRDEDLRADRQPEFTQLDVEMAFVDEDQVIEVSEEAIAAVFKATGFEIAAAPWPRIGYDEAMLRYGSDRPDLRFGLEIKDVSEQLRGSEFKVFESVLSGGGTVRALNAGKREMSRSELDSLNEVVQVHGAKAVAPIVVGDGGWVGNLAKFFSAEQIAAVNGALEASDGDLLCFVADSATVAPVAIGALRLDLAARFGLIPEDQHSVCWVVDFPMFEADEESGGLTALHHPFTAPEGDLGEPASLRSRAYDLVVDGNELGGGSIRINTPEVQSRVFEAIGLGEEEAKERFGFLLEALEYGAPPHGGIAFGLDRIAALVCGRDSIRDVIAFPKTASGADPLTGAPAPADARQLRDLGIKPQAPPAAAPPAAG</sequence>
<dbReference type="InterPro" id="IPR006195">
    <property type="entry name" value="aa-tRNA-synth_II"/>
</dbReference>
<dbReference type="PRINTS" id="PR01042">
    <property type="entry name" value="TRNASYNTHASP"/>
</dbReference>
<dbReference type="Pfam" id="PF00152">
    <property type="entry name" value="tRNA-synt_2"/>
    <property type="match status" value="1"/>
</dbReference>
<feature type="compositionally biased region" description="Pro residues" evidence="7">
    <location>
        <begin position="585"/>
        <end position="596"/>
    </location>
</feature>
<dbReference type="InterPro" id="IPR004524">
    <property type="entry name" value="Asp-tRNA-ligase_1"/>
</dbReference>
<comment type="similarity">
    <text evidence="1">Belongs to the class-II aminoacyl-tRNA synthetase family. Type 1 subfamily.</text>
</comment>
<dbReference type="NCBIfam" id="NF001750">
    <property type="entry name" value="PRK00476.1"/>
    <property type="match status" value="1"/>
</dbReference>
<keyword evidence="4" id="KW-0067">ATP-binding</keyword>
<evidence type="ECO:0000256" key="6">
    <source>
        <dbReference type="ARBA" id="ARBA00023146"/>
    </source>
</evidence>
<dbReference type="NCBIfam" id="TIGR00459">
    <property type="entry name" value="aspS_bact"/>
    <property type="match status" value="1"/>
</dbReference>
<dbReference type="InterPro" id="IPR004115">
    <property type="entry name" value="GAD-like_sf"/>
</dbReference>
<accession>A0A6J7RUM2</accession>
<proteinExistence type="inferred from homology"/>
<dbReference type="Gene3D" id="3.30.930.10">
    <property type="entry name" value="Bira Bifunctional Protein, Domain 2"/>
    <property type="match status" value="1"/>
</dbReference>
<dbReference type="SUPFAM" id="SSF55261">
    <property type="entry name" value="GAD domain-like"/>
    <property type="match status" value="1"/>
</dbReference>
<feature type="domain" description="Aminoacyl-transfer RNA synthetases class-II family profile" evidence="8">
    <location>
        <begin position="155"/>
        <end position="556"/>
    </location>
</feature>
<organism evidence="9">
    <name type="scientific">freshwater metagenome</name>
    <dbReference type="NCBI Taxonomy" id="449393"/>
    <lineage>
        <taxon>unclassified sequences</taxon>
        <taxon>metagenomes</taxon>
        <taxon>ecological metagenomes</taxon>
    </lineage>
</organism>
<feature type="region of interest" description="Disordered" evidence="7">
    <location>
        <begin position="560"/>
        <end position="596"/>
    </location>
</feature>
<gene>
    <name evidence="9" type="ORF">UFOPK4175_00487</name>
</gene>
<protein>
    <submittedName>
        <fullName evidence="9">Unannotated protein</fullName>
    </submittedName>
</protein>
<dbReference type="InterPro" id="IPR045864">
    <property type="entry name" value="aa-tRNA-synth_II/BPL/LPL"/>
</dbReference>
<dbReference type="Pfam" id="PF01336">
    <property type="entry name" value="tRNA_anti-codon"/>
    <property type="match status" value="1"/>
</dbReference>
<name>A0A6J7RUM2_9ZZZZ</name>
<keyword evidence="3" id="KW-0547">Nucleotide-binding</keyword>
<evidence type="ECO:0000313" key="9">
    <source>
        <dbReference type="EMBL" id="CAB5032505.1"/>
    </source>
</evidence>
<dbReference type="InterPro" id="IPR004365">
    <property type="entry name" value="NA-bd_OB_tRNA"/>
</dbReference>
<dbReference type="SUPFAM" id="SSF55681">
    <property type="entry name" value="Class II aaRS and biotin synthetases"/>
    <property type="match status" value="1"/>
</dbReference>
<keyword evidence="6" id="KW-0030">Aminoacyl-tRNA synthetase</keyword>
<dbReference type="CDD" id="cd04317">
    <property type="entry name" value="EcAspRS_like_N"/>
    <property type="match status" value="1"/>
</dbReference>
<dbReference type="InterPro" id="IPR002312">
    <property type="entry name" value="Asp/Asn-tRNA-synth_IIb"/>
</dbReference>
<evidence type="ECO:0000256" key="1">
    <source>
        <dbReference type="ARBA" id="ARBA00006303"/>
    </source>
</evidence>
<keyword evidence="2" id="KW-0436">Ligase</keyword>
<dbReference type="EMBL" id="CAFBPX010000064">
    <property type="protein sequence ID" value="CAB5032505.1"/>
    <property type="molecule type" value="Genomic_DNA"/>
</dbReference>
<dbReference type="Gene3D" id="2.40.50.140">
    <property type="entry name" value="Nucleic acid-binding proteins"/>
    <property type="match status" value="1"/>
</dbReference>
<evidence type="ECO:0000256" key="5">
    <source>
        <dbReference type="ARBA" id="ARBA00022917"/>
    </source>
</evidence>
<dbReference type="AlphaFoldDB" id="A0A6J7RUM2"/>
<dbReference type="Gene3D" id="3.30.1360.30">
    <property type="entry name" value="GAD-like domain"/>
    <property type="match status" value="1"/>
</dbReference>
<evidence type="ECO:0000259" key="8">
    <source>
        <dbReference type="PROSITE" id="PS50862"/>
    </source>
</evidence>